<accession>A0A6B9Y0Z9</accession>
<proteinExistence type="predicted"/>
<sequence>MEFYKLRIVNCYLEIDFEDGSYVHVSLAYFPGTIYATPELTRIVNEYNDFRESPWDFPDMVWDPTADTWRYVNTITDKTLKSIELDKFIKQCRRNQNVS</sequence>
<evidence type="ECO:0000313" key="1">
    <source>
        <dbReference type="EMBL" id="QHS01778.1"/>
    </source>
</evidence>
<dbReference type="Proteomes" id="UP000465071">
    <property type="component" value="Segment"/>
</dbReference>
<protein>
    <submittedName>
        <fullName evidence="1">Uncharacterized protein</fullName>
    </submittedName>
</protein>
<dbReference type="EMBL" id="MN882610">
    <property type="protein sequence ID" value="QHS01778.1"/>
    <property type="molecule type" value="Genomic_DNA"/>
</dbReference>
<name>A0A6B9Y0Z9_9CAUD</name>
<gene>
    <name evidence="1" type="ORF">CPT_CIP9_242</name>
</gene>
<keyword evidence="2" id="KW-1185">Reference proteome</keyword>
<evidence type="ECO:0000313" key="2">
    <source>
        <dbReference type="Proteomes" id="UP000465071"/>
    </source>
</evidence>
<reference evidence="2" key="1">
    <citation type="submission" date="2019-12" db="EMBL/GenBank/DDBJ databases">
        <authorList>
            <person name="Wang K."/>
            <person name="Tamayo M.G."/>
            <person name="Penner T.V."/>
            <person name="Cook B.W.M."/>
            <person name="Court D.A."/>
            <person name="Theriault S.S."/>
        </authorList>
    </citation>
    <scope>NUCLEOTIDE SEQUENCE [LARGE SCALE GENOMIC DNA]</scope>
</reference>
<organism evidence="1 2">
    <name type="scientific">Enterobacter phage vB_EclM_CIP9</name>
    <dbReference type="NCBI Taxonomy" id="2696340"/>
    <lineage>
        <taxon>Viruses</taxon>
        <taxon>Duplodnaviria</taxon>
        <taxon>Heunggongvirae</taxon>
        <taxon>Uroviricota</taxon>
        <taxon>Caudoviricetes</taxon>
        <taxon>Pantevenvirales</taxon>
        <taxon>Straboviridae</taxon>
        <taxon>Tevenvirinae</taxon>
        <taxon>Kanagawavirus</taxon>
        <taxon>Kanagawavirus cipnine</taxon>
    </lineage>
</organism>